<reference evidence="1" key="1">
    <citation type="submission" date="2023-08" db="EMBL/GenBank/DDBJ databases">
        <authorList>
            <person name="Alioto T."/>
            <person name="Alioto T."/>
            <person name="Gomez Garrido J."/>
        </authorList>
    </citation>
    <scope>NUCLEOTIDE SEQUENCE</scope>
</reference>
<dbReference type="EMBL" id="OX597825">
    <property type="protein sequence ID" value="CAI9730985.1"/>
    <property type="molecule type" value="Genomic_DNA"/>
</dbReference>
<protein>
    <submittedName>
        <fullName evidence="1">Uncharacterized protein</fullName>
    </submittedName>
</protein>
<evidence type="ECO:0000313" key="1">
    <source>
        <dbReference type="EMBL" id="CAI9730985.1"/>
    </source>
</evidence>
<dbReference type="Proteomes" id="UP001162480">
    <property type="component" value="Chromosome 12"/>
</dbReference>
<evidence type="ECO:0000313" key="2">
    <source>
        <dbReference type="Proteomes" id="UP001162480"/>
    </source>
</evidence>
<dbReference type="AlphaFoldDB" id="A0AA36FAR9"/>
<accession>A0AA36FAR9</accession>
<organism evidence="1 2">
    <name type="scientific">Octopus vulgaris</name>
    <name type="common">Common octopus</name>
    <dbReference type="NCBI Taxonomy" id="6645"/>
    <lineage>
        <taxon>Eukaryota</taxon>
        <taxon>Metazoa</taxon>
        <taxon>Spiralia</taxon>
        <taxon>Lophotrochozoa</taxon>
        <taxon>Mollusca</taxon>
        <taxon>Cephalopoda</taxon>
        <taxon>Coleoidea</taxon>
        <taxon>Octopodiformes</taxon>
        <taxon>Octopoda</taxon>
        <taxon>Incirrata</taxon>
        <taxon>Octopodidae</taxon>
        <taxon>Octopus</taxon>
    </lineage>
</organism>
<proteinExistence type="predicted"/>
<gene>
    <name evidence="1" type="ORF">OCTVUL_1B010318</name>
</gene>
<sequence>MQSVIFVYQMSNRRNSNLIPFGEQEEHFGIDFHFLNGSLLSYFSFITDDNFGDNSSLIPVNNPIGNDIYVRMKHECSHSEKE</sequence>
<name>A0AA36FAR9_OCTVU</name>
<keyword evidence="2" id="KW-1185">Reference proteome</keyword>